<dbReference type="GO" id="GO:0005634">
    <property type="term" value="C:nucleus"/>
    <property type="evidence" value="ECO:0007669"/>
    <property type="project" value="TreeGrafter"/>
</dbReference>
<dbReference type="EMBL" id="JTDF01004879">
    <property type="protein sequence ID" value="KAF8566602.1"/>
    <property type="molecule type" value="Genomic_DNA"/>
</dbReference>
<dbReference type="Proteomes" id="UP000699462">
    <property type="component" value="Unassembled WGS sequence"/>
</dbReference>
<dbReference type="GO" id="GO:0003730">
    <property type="term" value="F:mRNA 3'-UTR binding"/>
    <property type="evidence" value="ECO:0007669"/>
    <property type="project" value="TreeGrafter"/>
</dbReference>
<feature type="repeat" description="Pumilio" evidence="2">
    <location>
        <begin position="1137"/>
        <end position="1172"/>
    </location>
</feature>
<sequence length="1644" mass="177445">MPKVDEPGLQTNASVECLNAGFSFRSKAPGCSVLQMPPTQNSDAPIAVPTNQCDWIAPPNTTAGELTTSMTGLTFEETRMLWSNGGLLPSVSIQETPAMKTLSLNPSPWELPSNHATSSSIPMNQNRRDKMGPAHFPESSVTEGVLMSPGSKDMAALGMQMVDQVLSNSPGNGGTFYYTRLLFLLLYSSDTVVIFVLSALLLRDFSEHFPGSYSVPTTSAMPNTMTTNQIYSYDNEVRSVDQEVSNNSQLVSGAAPPNFNPAQYYVRHSGPLRSTMPVSYPVMPNRSSEFVQYTNLNGPEPAGCEYPDNSTQPENLLTRLIGVHSGTVTPVSTPTIGSSAFPTVLSVPQASRELVKLGQLESSQLPVFNQVDQGHRLHPQRGTGMFAMTQCNQFPTNDTADMTVYQEHDGAALLPPGHYAMTGSDTFNSCTRGIPSVVNSADANSCSGYTSAPLEYFLKGPYSNSEVNRLSEQAIVEQMGGGFPSNSQFGSGLQGVSCAPAPSGYVSHMFGQPQPESLCVSGTPPLSNAILGPQYLPGPMATQPQNNHNYPNLPSSGLYQSLVQTRDASASFQPQPLPADQPQSQAPQQPPSAAFIAHTFQFLAAAAAGRSMGTDMRLPLPVPSATDGNTHLQQNMENVAPPGLLDAQMQYSHPIMSEHYQAYTSSSCQPPAMHPTESPLMQVPGAPQLGSLDTRQCVGLSGPGPPPISSPVVYQSIQHPGVCPLPDIGANPDFQSMSLGYLGPQAASPSTNRMFSVPATLPPQPAVTPVASHRLPYMPLTAETQSPSHPRHPSSFIGPRGSLVTSSFRSPVSSSLYPRRGAGSTCATSPPLPNLRFPPRPPSTFPQQLGLPFIPPPLSPYHTRHPIHQPPPVLPPPGFLPPRPPEGTNPSLTPFYNSPTRHGYTDVTRFPKEHPPMAPAQVTSAITAVALAIAAAQQHNGMTPGFGIRQPSTTHNAPFQQSTDYSIPVGSVTNQGFHTNSNPPYQQPNHLSHLAGLVHSGSSSVVPAERSFLLEEFRNSRIASLTLRDLRNHVVEFAQDQYGSRFIQQKLEQASAVDKTAVFREILPHAYNLMVDVFGNYVIQKFFELGTPEQKQILGQRIRGQVLSLSLQMYGCRVIQKAVESVPLDMQITIIKELDGCVLKCVKDQNGNHVVQKCVESVPPEHLQFIVDSFKDHVHSISTHSYGCRVIQRILEHCTPEQTAPILAELHQHTESLVKDQYGNYVIQHVLEHGKTEDKSRIVDLIRGRVAELSVHKFASNVVEKAVANATRAERQALINEVLQDGNVVENGDRSQTSDFVTLSSGSEGGGSVDESHNTPASVLCMMMKDQFANYVVQKMLDVAEQPIRKELMNQIRPHLNTLRKYTYGRHIINKMEKHYMKTNQAHLALGLNSPSPPPMHNTGSSSQTDMSTISVNISSMRTSTGTGGSAPISILPPLLTATDIAARAPKSGLTRSSHAHHHYYYHPHPHSHASHYGHSGLHAFGRPGLSHRVKHREPLVGISNSDGAASGLSQRLASIALSPADSDSATLQVDQFTSCSSKASMDKGAIDSEGSVVVPTTQSNCSPDITSSERSGMNIMVLESEFVEFCNSFGGNTPRCDVSVVPQNGLPFNDSESVSSSRLDSLGLPDTQLTETKAKTLSL</sequence>
<dbReference type="InterPro" id="IPR033712">
    <property type="entry name" value="Pumilio_RNA-bd"/>
</dbReference>
<proteinExistence type="predicted"/>
<feature type="repeat" description="Pumilio" evidence="2">
    <location>
        <begin position="1245"/>
        <end position="1280"/>
    </location>
</feature>
<reference evidence="5 6" key="1">
    <citation type="submission" date="2019-07" db="EMBL/GenBank/DDBJ databases">
        <title>Annotation for the trematode Paragonimus westermani.</title>
        <authorList>
            <person name="Choi Y.-J."/>
        </authorList>
    </citation>
    <scope>NUCLEOTIDE SEQUENCE [LARGE SCALE GENOMIC DNA]</scope>
    <source>
        <strain evidence="5">180907_Pwestermani</strain>
    </source>
</reference>
<dbReference type="PANTHER" id="PTHR12537:SF12">
    <property type="entry name" value="MATERNAL PROTEIN PUMILIO"/>
    <property type="match status" value="1"/>
</dbReference>
<dbReference type="PROSITE" id="PS50302">
    <property type="entry name" value="PUM"/>
    <property type="match status" value="8"/>
</dbReference>
<evidence type="ECO:0000259" key="4">
    <source>
        <dbReference type="PROSITE" id="PS50303"/>
    </source>
</evidence>
<evidence type="ECO:0000313" key="5">
    <source>
        <dbReference type="EMBL" id="KAF8566602.1"/>
    </source>
</evidence>
<dbReference type="InterPro" id="IPR033133">
    <property type="entry name" value="PUM-HD"/>
</dbReference>
<evidence type="ECO:0000313" key="6">
    <source>
        <dbReference type="Proteomes" id="UP000699462"/>
    </source>
</evidence>
<keyword evidence="1" id="KW-0677">Repeat</keyword>
<feature type="region of interest" description="Disordered" evidence="3">
    <location>
        <begin position="530"/>
        <end position="591"/>
    </location>
</feature>
<feature type="region of interest" description="Disordered" evidence="3">
    <location>
        <begin position="1290"/>
        <end position="1316"/>
    </location>
</feature>
<keyword evidence="6" id="KW-1185">Reference proteome</keyword>
<gene>
    <name evidence="5" type="ORF">P879_07096</name>
</gene>
<feature type="compositionally biased region" description="Polar residues" evidence="3">
    <location>
        <begin position="542"/>
        <end position="572"/>
    </location>
</feature>
<dbReference type="SMART" id="SM00025">
    <property type="entry name" value="Pumilio"/>
    <property type="match status" value="8"/>
</dbReference>
<dbReference type="GO" id="GO:0010608">
    <property type="term" value="P:post-transcriptional regulation of gene expression"/>
    <property type="evidence" value="ECO:0007669"/>
    <property type="project" value="TreeGrafter"/>
</dbReference>
<feature type="repeat" description="Pumilio" evidence="2">
    <location>
        <begin position="1101"/>
        <end position="1136"/>
    </location>
</feature>
<feature type="repeat" description="Pumilio" evidence="2">
    <location>
        <begin position="1318"/>
        <end position="1354"/>
    </location>
</feature>
<evidence type="ECO:0000256" key="1">
    <source>
        <dbReference type="ARBA" id="ARBA00022737"/>
    </source>
</evidence>
<dbReference type="InterPro" id="IPR016024">
    <property type="entry name" value="ARM-type_fold"/>
</dbReference>
<dbReference type="Pfam" id="PF00806">
    <property type="entry name" value="PUF"/>
    <property type="match status" value="8"/>
</dbReference>
<feature type="compositionally biased region" description="Polar residues" evidence="3">
    <location>
        <begin position="1294"/>
        <end position="1303"/>
    </location>
</feature>
<accession>A0A8T0DGT0</accession>
<protein>
    <recommendedName>
        <fullName evidence="4">PUM-HD domain-containing protein</fullName>
    </recommendedName>
</protein>
<evidence type="ECO:0000256" key="2">
    <source>
        <dbReference type="PROSITE-ProRule" id="PRU00317"/>
    </source>
</evidence>
<feature type="repeat" description="Pumilio" evidence="2">
    <location>
        <begin position="1209"/>
        <end position="1244"/>
    </location>
</feature>
<dbReference type="OrthoDB" id="668540at2759"/>
<dbReference type="InterPro" id="IPR001313">
    <property type="entry name" value="Pumilio_RNA-bd_rpt"/>
</dbReference>
<feature type="repeat" description="Pumilio" evidence="2">
    <location>
        <begin position="1065"/>
        <end position="1100"/>
    </location>
</feature>
<dbReference type="SUPFAM" id="SSF48371">
    <property type="entry name" value="ARM repeat"/>
    <property type="match status" value="1"/>
</dbReference>
<evidence type="ECO:0000256" key="3">
    <source>
        <dbReference type="SAM" id="MobiDB-lite"/>
    </source>
</evidence>
<dbReference type="PROSITE" id="PS50303">
    <property type="entry name" value="PUM_HD"/>
    <property type="match status" value="1"/>
</dbReference>
<name>A0A8T0DGT0_9TREM</name>
<comment type="caution">
    <text evidence="5">The sequence shown here is derived from an EMBL/GenBank/DDBJ whole genome shotgun (WGS) entry which is preliminary data.</text>
</comment>
<dbReference type="PANTHER" id="PTHR12537">
    <property type="entry name" value="RNA BINDING PROTEIN PUMILIO-RELATED"/>
    <property type="match status" value="1"/>
</dbReference>
<dbReference type="Gene3D" id="1.25.10.10">
    <property type="entry name" value="Leucine-rich Repeat Variant"/>
    <property type="match status" value="1"/>
</dbReference>
<feature type="domain" description="PUM-HD" evidence="4">
    <location>
        <begin position="1009"/>
        <end position="1380"/>
    </location>
</feature>
<feature type="repeat" description="Pumilio" evidence="2">
    <location>
        <begin position="1173"/>
        <end position="1208"/>
    </location>
</feature>
<organism evidence="5 6">
    <name type="scientific">Paragonimus westermani</name>
    <dbReference type="NCBI Taxonomy" id="34504"/>
    <lineage>
        <taxon>Eukaryota</taxon>
        <taxon>Metazoa</taxon>
        <taxon>Spiralia</taxon>
        <taxon>Lophotrochozoa</taxon>
        <taxon>Platyhelminthes</taxon>
        <taxon>Trematoda</taxon>
        <taxon>Digenea</taxon>
        <taxon>Plagiorchiida</taxon>
        <taxon>Troglotremata</taxon>
        <taxon>Troglotrematidae</taxon>
        <taxon>Paragonimus</taxon>
    </lineage>
</organism>
<feature type="region of interest" description="Disordered" evidence="3">
    <location>
        <begin position="815"/>
        <end position="835"/>
    </location>
</feature>
<feature type="compositionally biased region" description="Low complexity" evidence="3">
    <location>
        <begin position="578"/>
        <end position="591"/>
    </location>
</feature>
<dbReference type="GO" id="GO:0005737">
    <property type="term" value="C:cytoplasm"/>
    <property type="evidence" value="ECO:0007669"/>
    <property type="project" value="TreeGrafter"/>
</dbReference>
<dbReference type="InterPro" id="IPR011989">
    <property type="entry name" value="ARM-like"/>
</dbReference>
<dbReference type="CDD" id="cd07920">
    <property type="entry name" value="Pumilio"/>
    <property type="match status" value="1"/>
</dbReference>
<feature type="repeat" description="Pumilio" evidence="2">
    <location>
        <begin position="1029"/>
        <end position="1064"/>
    </location>
</feature>